<reference evidence="1 2" key="1">
    <citation type="journal article" date="2014" name="Am. J. Bot.">
        <title>Genome assembly and annotation for red clover (Trifolium pratense; Fabaceae).</title>
        <authorList>
            <person name="Istvanek J."/>
            <person name="Jaros M."/>
            <person name="Krenek A."/>
            <person name="Repkova J."/>
        </authorList>
    </citation>
    <scope>NUCLEOTIDE SEQUENCE [LARGE SCALE GENOMIC DNA]</scope>
    <source>
        <strain evidence="2">cv. Tatra</strain>
        <tissue evidence="1">Young leaves</tissue>
    </source>
</reference>
<evidence type="ECO:0000313" key="1">
    <source>
        <dbReference type="EMBL" id="PNX59492.1"/>
    </source>
</evidence>
<name>A0A2K3JZP2_TRIPR</name>
<sequence>ADVETEYGLMESYPALQFLDGYPHI</sequence>
<dbReference type="EMBL" id="ASHM01132255">
    <property type="protein sequence ID" value="PNX59492.1"/>
    <property type="molecule type" value="Genomic_DNA"/>
</dbReference>
<protein>
    <submittedName>
        <fullName evidence="1">Uncharacterized protein</fullName>
    </submittedName>
</protein>
<gene>
    <name evidence="1" type="ORF">L195_g059716</name>
</gene>
<organism evidence="1 2">
    <name type="scientific">Trifolium pratense</name>
    <name type="common">Red clover</name>
    <dbReference type="NCBI Taxonomy" id="57577"/>
    <lineage>
        <taxon>Eukaryota</taxon>
        <taxon>Viridiplantae</taxon>
        <taxon>Streptophyta</taxon>
        <taxon>Embryophyta</taxon>
        <taxon>Tracheophyta</taxon>
        <taxon>Spermatophyta</taxon>
        <taxon>Magnoliopsida</taxon>
        <taxon>eudicotyledons</taxon>
        <taxon>Gunneridae</taxon>
        <taxon>Pentapetalae</taxon>
        <taxon>rosids</taxon>
        <taxon>fabids</taxon>
        <taxon>Fabales</taxon>
        <taxon>Fabaceae</taxon>
        <taxon>Papilionoideae</taxon>
        <taxon>50 kb inversion clade</taxon>
        <taxon>NPAAA clade</taxon>
        <taxon>Hologalegina</taxon>
        <taxon>IRL clade</taxon>
        <taxon>Trifolieae</taxon>
        <taxon>Trifolium</taxon>
    </lineage>
</organism>
<proteinExistence type="predicted"/>
<dbReference type="AlphaFoldDB" id="A0A2K3JZP2"/>
<feature type="non-terminal residue" evidence="1">
    <location>
        <position position="1"/>
    </location>
</feature>
<accession>A0A2K3JZP2</accession>
<reference evidence="1 2" key="2">
    <citation type="journal article" date="2017" name="Front. Plant Sci.">
        <title>Gene Classification and Mining of Molecular Markers Useful in Red Clover (Trifolium pratense) Breeding.</title>
        <authorList>
            <person name="Istvanek J."/>
            <person name="Dluhosova J."/>
            <person name="Dluhos P."/>
            <person name="Patkova L."/>
            <person name="Nedelnik J."/>
            <person name="Repkova J."/>
        </authorList>
    </citation>
    <scope>NUCLEOTIDE SEQUENCE [LARGE SCALE GENOMIC DNA]</scope>
    <source>
        <strain evidence="2">cv. Tatra</strain>
        <tissue evidence="1">Young leaves</tissue>
    </source>
</reference>
<evidence type="ECO:0000313" key="2">
    <source>
        <dbReference type="Proteomes" id="UP000236291"/>
    </source>
</evidence>
<comment type="caution">
    <text evidence="1">The sequence shown here is derived from an EMBL/GenBank/DDBJ whole genome shotgun (WGS) entry which is preliminary data.</text>
</comment>
<dbReference type="Proteomes" id="UP000236291">
    <property type="component" value="Unassembled WGS sequence"/>
</dbReference>